<feature type="region of interest" description="Disordered" evidence="1">
    <location>
        <begin position="1"/>
        <end position="24"/>
    </location>
</feature>
<feature type="region of interest" description="Disordered" evidence="1">
    <location>
        <begin position="168"/>
        <end position="187"/>
    </location>
</feature>
<reference evidence="2" key="1">
    <citation type="submission" date="2013-12" db="EMBL/GenBank/DDBJ databases">
        <title>The Genome Sequence of Aphanomyces astaci APO3.</title>
        <authorList>
            <consortium name="The Broad Institute Genomics Platform"/>
            <person name="Russ C."/>
            <person name="Tyler B."/>
            <person name="van West P."/>
            <person name="Dieguez-Uribeondo J."/>
            <person name="Young S.K."/>
            <person name="Zeng Q."/>
            <person name="Gargeya S."/>
            <person name="Fitzgerald M."/>
            <person name="Abouelleil A."/>
            <person name="Alvarado L."/>
            <person name="Chapman S.B."/>
            <person name="Gainer-Dewar J."/>
            <person name="Goldberg J."/>
            <person name="Griggs A."/>
            <person name="Gujja S."/>
            <person name="Hansen M."/>
            <person name="Howarth C."/>
            <person name="Imamovic A."/>
            <person name="Ireland A."/>
            <person name="Larimer J."/>
            <person name="McCowan C."/>
            <person name="Murphy C."/>
            <person name="Pearson M."/>
            <person name="Poon T.W."/>
            <person name="Priest M."/>
            <person name="Roberts A."/>
            <person name="Saif S."/>
            <person name="Shea T."/>
            <person name="Sykes S."/>
            <person name="Wortman J."/>
            <person name="Nusbaum C."/>
            <person name="Birren B."/>
        </authorList>
    </citation>
    <scope>NUCLEOTIDE SEQUENCE [LARGE SCALE GENOMIC DNA]</scope>
    <source>
        <strain evidence="2">APO3</strain>
    </source>
</reference>
<dbReference type="GeneID" id="20811830"/>
<feature type="compositionally biased region" description="Low complexity" evidence="1">
    <location>
        <begin position="1"/>
        <end position="17"/>
    </location>
</feature>
<name>W4G9W9_APHAT</name>
<evidence type="ECO:0000256" key="1">
    <source>
        <dbReference type="SAM" id="MobiDB-lite"/>
    </source>
</evidence>
<feature type="compositionally biased region" description="Polar residues" evidence="1">
    <location>
        <begin position="462"/>
        <end position="475"/>
    </location>
</feature>
<accession>W4G9W9</accession>
<dbReference type="VEuPathDB" id="FungiDB:H257_09834"/>
<dbReference type="EMBL" id="KI913138">
    <property type="protein sequence ID" value="ETV75859.1"/>
    <property type="molecule type" value="Genomic_DNA"/>
</dbReference>
<sequence length="750" mass="82521">MLAPTLPTDPLHPPHATQHSPSVSVAEVRYRNHTKKVAVYEGMSPTECSLLLQAAFFDPTTSGTHPDQGGKVMGFVHLKTKTFLPLSLATAFPQLLQPNHTYELILEKEPPAPTIPTHAETPSAASPHQHSYHSAHYPRATPPPPPPASSSSVAATTASVAHVGLVHNPANTTHPHAAPSCPQDQDGEDHWSEAMYNLMVHWDSHPHDDESAARLPLEKLETLLLSQQHPQLHQAFLGYSTPGAATYRNLPALVHQVRRVLAVLQQQTKSSFTRVVNQLVHLKPHDIALIHELFTQGNELVLAAWEVFELEEDKDELADTLLRIVRFKRQQQQAPPSLDSICRELVERHLLTDVQCQGLLALWEAKNDAIIGAVEAFHADKDMRELVDTLLLVVKHAGLDQNNLSPSNNGKSPVFARGNVPTSPVDDAAADVSLEELHPLSPRASTGKFPTSPPLSPPSYGTFETANSPPTTSFTLGKIPTKRSKDSVVALLDALLRQSLLTNPQHQLLSNFRNDSRVQAAVQSQSAKESLVELYQVLQWETNRQSILHKWIVPLEDQGKGRGLRRLWASADPRLMAAFICFADDSDEVEFVDTLMRLSDTIDGPAEGGEIAQSEAPEVASSMLALHATGKLSPDVLEQLQMDDPKVLAAFDVFESAQDMDELVDTLNRIATTGRNNTRLSMDKQLLHLVYELQLPADELAALKLAISTNDEVVQAAVDVFQIDHDEEDFKDTLRRLARHSVGATEPVDE</sequence>
<gene>
    <name evidence="2" type="ORF">H257_09834</name>
</gene>
<evidence type="ECO:0000313" key="2">
    <source>
        <dbReference type="EMBL" id="ETV75859.1"/>
    </source>
</evidence>
<feature type="region of interest" description="Disordered" evidence="1">
    <location>
        <begin position="440"/>
        <end position="478"/>
    </location>
</feature>
<dbReference type="OrthoDB" id="78779at2759"/>
<feature type="region of interest" description="Disordered" evidence="1">
    <location>
        <begin position="111"/>
        <end position="156"/>
    </location>
</feature>
<organism evidence="2">
    <name type="scientific">Aphanomyces astaci</name>
    <name type="common">Crayfish plague agent</name>
    <dbReference type="NCBI Taxonomy" id="112090"/>
    <lineage>
        <taxon>Eukaryota</taxon>
        <taxon>Sar</taxon>
        <taxon>Stramenopiles</taxon>
        <taxon>Oomycota</taxon>
        <taxon>Saprolegniomycetes</taxon>
        <taxon>Saprolegniales</taxon>
        <taxon>Verrucalvaceae</taxon>
        <taxon>Aphanomyces</taxon>
    </lineage>
</organism>
<feature type="compositionally biased region" description="Polar residues" evidence="1">
    <location>
        <begin position="402"/>
        <end position="411"/>
    </location>
</feature>
<proteinExistence type="predicted"/>
<dbReference type="AlphaFoldDB" id="W4G9W9"/>
<feature type="region of interest" description="Disordered" evidence="1">
    <location>
        <begin position="402"/>
        <end position="422"/>
    </location>
</feature>
<protein>
    <submittedName>
        <fullName evidence="2">Uncharacterized protein</fullName>
    </submittedName>
</protein>
<dbReference type="RefSeq" id="XP_009834501.1">
    <property type="nucleotide sequence ID" value="XM_009836199.1"/>
</dbReference>